<keyword evidence="3" id="KW-1185">Reference proteome</keyword>
<organism evidence="2 3">
    <name type="scientific">Desulfacinum hydrothermale DSM 13146</name>
    <dbReference type="NCBI Taxonomy" id="1121390"/>
    <lineage>
        <taxon>Bacteria</taxon>
        <taxon>Pseudomonadati</taxon>
        <taxon>Thermodesulfobacteriota</taxon>
        <taxon>Syntrophobacteria</taxon>
        <taxon>Syntrophobacterales</taxon>
        <taxon>Syntrophobacteraceae</taxon>
        <taxon>Desulfacinum</taxon>
    </lineage>
</organism>
<dbReference type="EMBL" id="FWXF01000042">
    <property type="protein sequence ID" value="SMC28629.1"/>
    <property type="molecule type" value="Genomic_DNA"/>
</dbReference>
<evidence type="ECO:0000313" key="1">
    <source>
        <dbReference type="EMBL" id="SMC28465.1"/>
    </source>
</evidence>
<dbReference type="STRING" id="1121390.SAMN02746041_03256"/>
<dbReference type="Proteomes" id="UP000192783">
    <property type="component" value="Unassembled WGS sequence"/>
</dbReference>
<protein>
    <submittedName>
        <fullName evidence="2">Uncharacterized protein</fullName>
    </submittedName>
</protein>
<evidence type="ECO:0000313" key="3">
    <source>
        <dbReference type="Proteomes" id="UP000192783"/>
    </source>
</evidence>
<gene>
    <name evidence="1" type="ORF">SAMN02746041_03256</name>
    <name evidence="2" type="ORF">SAMN02746041_03290</name>
</gene>
<proteinExistence type="predicted"/>
<sequence>MNAEEWLARNTFQCAVGRMTPAQCEALRARPSLREVVAGGSGPRTLPRPGQCETCRGWEDYVSGGDESVMSEATKTCRVCAR</sequence>
<dbReference type="RefSeq" id="WP_212636983.1">
    <property type="nucleotide sequence ID" value="NZ_FWXF01000035.1"/>
</dbReference>
<name>A0A1W1XXD2_9BACT</name>
<dbReference type="AlphaFoldDB" id="A0A1W1XXD2"/>
<accession>A0A1W1XXD2</accession>
<reference evidence="2 3" key="1">
    <citation type="submission" date="2017-04" db="EMBL/GenBank/DDBJ databases">
        <authorList>
            <person name="Afonso C.L."/>
            <person name="Miller P.J."/>
            <person name="Scott M.A."/>
            <person name="Spackman E."/>
            <person name="Goraichik I."/>
            <person name="Dimitrov K.M."/>
            <person name="Suarez D.L."/>
            <person name="Swayne D.E."/>
        </authorList>
    </citation>
    <scope>NUCLEOTIDE SEQUENCE [LARGE SCALE GENOMIC DNA]</scope>
    <source>
        <strain evidence="2 3">DSM 13146</strain>
    </source>
</reference>
<dbReference type="EMBL" id="FWXF01000035">
    <property type="protein sequence ID" value="SMC28465.1"/>
    <property type="molecule type" value="Genomic_DNA"/>
</dbReference>
<feature type="non-terminal residue" evidence="2">
    <location>
        <position position="82"/>
    </location>
</feature>
<evidence type="ECO:0000313" key="2">
    <source>
        <dbReference type="EMBL" id="SMC28629.1"/>
    </source>
</evidence>